<protein>
    <recommendedName>
        <fullName evidence="3">LXG domain of WXG superfamily protein</fullName>
    </recommendedName>
</protein>
<proteinExistence type="predicted"/>
<dbReference type="EMBL" id="FOKQ01000010">
    <property type="protein sequence ID" value="SFC28789.1"/>
    <property type="molecule type" value="Genomic_DNA"/>
</dbReference>
<gene>
    <name evidence="1" type="ORF">SAMN02910406_01451</name>
</gene>
<dbReference type="OrthoDB" id="1858152at2"/>
<sequence>MGELTKTLVLDEEAFDKGVEEFAELSTKISKLRKDIEDMLTTIESGFDTPAGHKFIDSCKNNLLEPLDKQEAVVKHISDTLKQCRQEYSSVFSEYNELVQLINN</sequence>
<evidence type="ECO:0000313" key="2">
    <source>
        <dbReference type="Proteomes" id="UP000182192"/>
    </source>
</evidence>
<dbReference type="Proteomes" id="UP000182192">
    <property type="component" value="Unassembled WGS sequence"/>
</dbReference>
<dbReference type="RefSeq" id="WP_074960885.1">
    <property type="nucleotide sequence ID" value="NZ_FOKQ01000010.1"/>
</dbReference>
<evidence type="ECO:0008006" key="3">
    <source>
        <dbReference type="Google" id="ProtNLM"/>
    </source>
</evidence>
<reference evidence="1 2" key="1">
    <citation type="submission" date="2016-10" db="EMBL/GenBank/DDBJ databases">
        <authorList>
            <person name="de Groot N.N."/>
        </authorList>
    </citation>
    <scope>NUCLEOTIDE SEQUENCE [LARGE SCALE GENOMIC DNA]</scope>
    <source>
        <strain evidence="1 2">AR67</strain>
    </source>
</reference>
<dbReference type="AlphaFoldDB" id="A0A1I1HX85"/>
<name>A0A1I1HX85_RUMAL</name>
<accession>A0A1I1HX85</accession>
<organism evidence="1 2">
    <name type="scientific">Ruminococcus albus</name>
    <dbReference type="NCBI Taxonomy" id="1264"/>
    <lineage>
        <taxon>Bacteria</taxon>
        <taxon>Bacillati</taxon>
        <taxon>Bacillota</taxon>
        <taxon>Clostridia</taxon>
        <taxon>Eubacteriales</taxon>
        <taxon>Oscillospiraceae</taxon>
        <taxon>Ruminococcus</taxon>
    </lineage>
</organism>
<evidence type="ECO:0000313" key="1">
    <source>
        <dbReference type="EMBL" id="SFC28789.1"/>
    </source>
</evidence>